<sequence length="369" mass="43060">MIKLLEKVQRKNYKNKVPEPMRNGNKRGYHHQRNQPEQVWNVRTQEEYRVEVATKNKFRALEDKHFVKDDNKEEITYDKRIILLQNEAEGKESQPSKQKTVTKLSRRSESGSINFYLNKTKIGLEQSCNSENSFVQETGNNGTPLEAKTNSDNEKEGGRKIVHLLEKENVLTNKEPTISLRSKIDKLQPHEIKEKLDTEEEEEGMFANIHHISREGDLSPRQIGHLKGKYGINRNTNPDMSYVNTKSRRNRPFFQKTVEDIWELEETGSPFIMVQTKMKKLKITLVQWSKTTFGNIFQQVDTLEDIIRTKEVQGIDHLSPTLFIIEAEVLARSLNQLFKDQKHKGFGLPKWSPEINHLSYADDTIYHTQ</sequence>
<dbReference type="EMBL" id="JACXVP010000001">
    <property type="protein sequence ID" value="KAG5629515.1"/>
    <property type="molecule type" value="Genomic_DNA"/>
</dbReference>
<protein>
    <recommendedName>
        <fullName evidence="4">Reverse transcriptase domain-containing protein</fullName>
    </recommendedName>
</protein>
<feature type="region of interest" description="Disordered" evidence="1">
    <location>
        <begin position="11"/>
        <end position="35"/>
    </location>
</feature>
<evidence type="ECO:0000313" key="3">
    <source>
        <dbReference type="Proteomes" id="UP000824120"/>
    </source>
</evidence>
<gene>
    <name evidence="2" type="ORF">H5410_001232</name>
</gene>
<evidence type="ECO:0000256" key="1">
    <source>
        <dbReference type="SAM" id="MobiDB-lite"/>
    </source>
</evidence>
<evidence type="ECO:0000313" key="2">
    <source>
        <dbReference type="EMBL" id="KAG5629515.1"/>
    </source>
</evidence>
<dbReference type="OrthoDB" id="1304154at2759"/>
<reference evidence="2 3" key="1">
    <citation type="submission" date="2020-09" db="EMBL/GenBank/DDBJ databases">
        <title>De no assembly of potato wild relative species, Solanum commersonii.</title>
        <authorList>
            <person name="Cho K."/>
        </authorList>
    </citation>
    <scope>NUCLEOTIDE SEQUENCE [LARGE SCALE GENOMIC DNA]</scope>
    <source>
        <strain evidence="2">LZ3.2</strain>
        <tissue evidence="2">Leaf</tissue>
    </source>
</reference>
<name>A0A9J6AZ40_SOLCO</name>
<evidence type="ECO:0008006" key="4">
    <source>
        <dbReference type="Google" id="ProtNLM"/>
    </source>
</evidence>
<keyword evidence="3" id="KW-1185">Reference proteome</keyword>
<comment type="caution">
    <text evidence="2">The sequence shown here is derived from an EMBL/GenBank/DDBJ whole genome shotgun (WGS) entry which is preliminary data.</text>
</comment>
<feature type="region of interest" description="Disordered" evidence="1">
    <location>
        <begin position="136"/>
        <end position="156"/>
    </location>
</feature>
<organism evidence="2 3">
    <name type="scientific">Solanum commersonii</name>
    <name type="common">Commerson's wild potato</name>
    <name type="synonym">Commerson's nightshade</name>
    <dbReference type="NCBI Taxonomy" id="4109"/>
    <lineage>
        <taxon>Eukaryota</taxon>
        <taxon>Viridiplantae</taxon>
        <taxon>Streptophyta</taxon>
        <taxon>Embryophyta</taxon>
        <taxon>Tracheophyta</taxon>
        <taxon>Spermatophyta</taxon>
        <taxon>Magnoliopsida</taxon>
        <taxon>eudicotyledons</taxon>
        <taxon>Gunneridae</taxon>
        <taxon>Pentapetalae</taxon>
        <taxon>asterids</taxon>
        <taxon>lamiids</taxon>
        <taxon>Solanales</taxon>
        <taxon>Solanaceae</taxon>
        <taxon>Solanoideae</taxon>
        <taxon>Solaneae</taxon>
        <taxon>Solanum</taxon>
    </lineage>
</organism>
<accession>A0A9J6AZ40</accession>
<proteinExistence type="predicted"/>
<dbReference type="Proteomes" id="UP000824120">
    <property type="component" value="Chromosome 1"/>
</dbReference>
<feature type="compositionally biased region" description="Basic residues" evidence="1">
    <location>
        <begin position="24"/>
        <end position="33"/>
    </location>
</feature>
<dbReference type="AlphaFoldDB" id="A0A9J6AZ40"/>